<name>F8PKY1_SERL3</name>
<evidence type="ECO:0000256" key="1">
    <source>
        <dbReference type="SAM" id="MobiDB-lite"/>
    </source>
</evidence>
<proteinExistence type="predicted"/>
<evidence type="ECO:0000313" key="3">
    <source>
        <dbReference type="Proteomes" id="UP000008063"/>
    </source>
</evidence>
<protein>
    <submittedName>
        <fullName evidence="2">Uncharacterized protein</fullName>
    </submittedName>
</protein>
<dbReference type="AlphaFoldDB" id="F8PKY1"/>
<organism evidence="3">
    <name type="scientific">Serpula lacrymans var. lacrymans (strain S7.3)</name>
    <name type="common">Dry rot fungus</name>
    <dbReference type="NCBI Taxonomy" id="936435"/>
    <lineage>
        <taxon>Eukaryota</taxon>
        <taxon>Fungi</taxon>
        <taxon>Dikarya</taxon>
        <taxon>Basidiomycota</taxon>
        <taxon>Agaricomycotina</taxon>
        <taxon>Agaricomycetes</taxon>
        <taxon>Agaricomycetidae</taxon>
        <taxon>Boletales</taxon>
        <taxon>Coniophorineae</taxon>
        <taxon>Serpulaceae</taxon>
        <taxon>Serpula</taxon>
    </lineage>
</organism>
<reference evidence="3" key="1">
    <citation type="journal article" date="2011" name="Science">
        <title>The plant cell wall-decomposing machinery underlies the functional diversity of forest fungi.</title>
        <authorList>
            <person name="Eastwood D.C."/>
            <person name="Floudas D."/>
            <person name="Binder M."/>
            <person name="Majcherczyk A."/>
            <person name="Schneider P."/>
            <person name="Aerts A."/>
            <person name="Asiegbu F.O."/>
            <person name="Baker S.E."/>
            <person name="Barry K."/>
            <person name="Bendiksby M."/>
            <person name="Blumentritt M."/>
            <person name="Coutinho P.M."/>
            <person name="Cullen D."/>
            <person name="de Vries R.P."/>
            <person name="Gathman A."/>
            <person name="Goodell B."/>
            <person name="Henrissat B."/>
            <person name="Ihrmark K."/>
            <person name="Kauserud H."/>
            <person name="Kohler A."/>
            <person name="LaButti K."/>
            <person name="Lapidus A."/>
            <person name="Lavin J.L."/>
            <person name="Lee Y.-H."/>
            <person name="Lindquist E."/>
            <person name="Lilly W."/>
            <person name="Lucas S."/>
            <person name="Morin E."/>
            <person name="Murat C."/>
            <person name="Oguiza J.A."/>
            <person name="Park J."/>
            <person name="Pisabarro A.G."/>
            <person name="Riley R."/>
            <person name="Rosling A."/>
            <person name="Salamov A."/>
            <person name="Schmidt O."/>
            <person name="Schmutz J."/>
            <person name="Skrede I."/>
            <person name="Stenlid J."/>
            <person name="Wiebenga A."/>
            <person name="Xie X."/>
            <person name="Kuees U."/>
            <person name="Hibbett D.S."/>
            <person name="Hoffmeister D."/>
            <person name="Hoegberg N."/>
            <person name="Martin F."/>
            <person name="Grigoriev I.V."/>
            <person name="Watkinson S.C."/>
        </authorList>
    </citation>
    <scope>NUCLEOTIDE SEQUENCE [LARGE SCALE GENOMIC DNA]</scope>
    <source>
        <strain evidence="3">strain S7.3</strain>
    </source>
</reference>
<accession>F8PKY1</accession>
<gene>
    <name evidence="2" type="ORF">SERLA73DRAFT_69473</name>
</gene>
<feature type="compositionally biased region" description="Basic and acidic residues" evidence="1">
    <location>
        <begin position="179"/>
        <end position="189"/>
    </location>
</feature>
<dbReference type="EMBL" id="GL945475">
    <property type="protein sequence ID" value="EGO03625.1"/>
    <property type="molecule type" value="Genomic_DNA"/>
</dbReference>
<evidence type="ECO:0000313" key="2">
    <source>
        <dbReference type="EMBL" id="EGO03625.1"/>
    </source>
</evidence>
<dbReference type="Proteomes" id="UP000008063">
    <property type="component" value="Unassembled WGS sequence"/>
</dbReference>
<dbReference type="HOGENOM" id="CLU_1390978_0_0_1"/>
<keyword evidence="3" id="KW-1185">Reference proteome</keyword>
<feature type="region of interest" description="Disordered" evidence="1">
    <location>
        <begin position="162"/>
        <end position="196"/>
    </location>
</feature>
<dbReference type="InParanoid" id="F8PKY1"/>
<sequence>MEPVLQAESDGIKAEADLKRAKYAHSTTLAQGKNLKTAKDARAELTAALFELAKLQMVREQNAQGSNERVEEMRLKRAVHEQRTMELRYRMSLTGGPPPPPFVRIWPFFQRQLQLQLHRRSRSHLQRTRNIRLHCRPIPNAKRGGEDFMSTMTSVLQSTDFANPTMPPHNSFDEDGDLYGDRNEDGDRIVEDEDGA</sequence>